<keyword evidence="2" id="KW-0813">Transport</keyword>
<organism evidence="8 9">
    <name type="scientific">Oceanipulchritudo coccoides</name>
    <dbReference type="NCBI Taxonomy" id="2706888"/>
    <lineage>
        <taxon>Bacteria</taxon>
        <taxon>Pseudomonadati</taxon>
        <taxon>Verrucomicrobiota</taxon>
        <taxon>Opitutia</taxon>
        <taxon>Puniceicoccales</taxon>
        <taxon>Oceanipulchritudinaceae</taxon>
        <taxon>Oceanipulchritudo</taxon>
    </lineage>
</organism>
<feature type="transmembrane region" description="Helical" evidence="6">
    <location>
        <begin position="108"/>
        <end position="125"/>
    </location>
</feature>
<evidence type="ECO:0000256" key="6">
    <source>
        <dbReference type="SAM" id="Phobius"/>
    </source>
</evidence>
<dbReference type="InterPro" id="IPR020846">
    <property type="entry name" value="MFS_dom"/>
</dbReference>
<dbReference type="GO" id="GO:0022857">
    <property type="term" value="F:transmembrane transporter activity"/>
    <property type="evidence" value="ECO:0007669"/>
    <property type="project" value="InterPro"/>
</dbReference>
<feature type="transmembrane region" description="Helical" evidence="6">
    <location>
        <begin position="349"/>
        <end position="374"/>
    </location>
</feature>
<dbReference type="PANTHER" id="PTHR23504">
    <property type="entry name" value="MAJOR FACILITATOR SUPERFAMILY DOMAIN-CONTAINING PROTEIN 10"/>
    <property type="match status" value="1"/>
</dbReference>
<proteinExistence type="predicted"/>
<dbReference type="InterPro" id="IPR036259">
    <property type="entry name" value="MFS_trans_sf"/>
</dbReference>
<comment type="caution">
    <text evidence="8">The sequence shown here is derived from an EMBL/GenBank/DDBJ whole genome shotgun (WGS) entry which is preliminary data.</text>
</comment>
<accession>A0A6B2M186</accession>
<dbReference type="SUPFAM" id="SSF103473">
    <property type="entry name" value="MFS general substrate transporter"/>
    <property type="match status" value="1"/>
</dbReference>
<feature type="transmembrane region" description="Helical" evidence="6">
    <location>
        <begin position="71"/>
        <end position="96"/>
    </location>
</feature>
<name>A0A6B2M186_9BACT</name>
<feature type="transmembrane region" description="Helical" evidence="6">
    <location>
        <begin position="14"/>
        <end position="36"/>
    </location>
</feature>
<feature type="transmembrane region" description="Helical" evidence="6">
    <location>
        <begin position="325"/>
        <end position="343"/>
    </location>
</feature>
<evidence type="ECO:0000256" key="4">
    <source>
        <dbReference type="ARBA" id="ARBA00022989"/>
    </source>
</evidence>
<dbReference type="InterPro" id="IPR011701">
    <property type="entry name" value="MFS"/>
</dbReference>
<reference evidence="8 9" key="1">
    <citation type="submission" date="2020-02" db="EMBL/GenBank/DDBJ databases">
        <title>Albibacoteraceae fam. nov., the first described family within the subdivision 4 Verrucomicrobia.</title>
        <authorList>
            <person name="Xi F."/>
        </authorList>
    </citation>
    <scope>NUCLEOTIDE SEQUENCE [LARGE SCALE GENOMIC DNA]</scope>
    <source>
        <strain evidence="8 9">CK1056</strain>
    </source>
</reference>
<gene>
    <name evidence="8" type="ORF">G0Q06_05130</name>
</gene>
<dbReference type="Pfam" id="PF07690">
    <property type="entry name" value="MFS_1"/>
    <property type="match status" value="1"/>
</dbReference>
<feature type="transmembrane region" description="Helical" evidence="6">
    <location>
        <begin position="131"/>
        <end position="154"/>
    </location>
</feature>
<evidence type="ECO:0000256" key="2">
    <source>
        <dbReference type="ARBA" id="ARBA00022448"/>
    </source>
</evidence>
<keyword evidence="5 6" id="KW-0472">Membrane</keyword>
<feature type="transmembrane region" description="Helical" evidence="6">
    <location>
        <begin position="264"/>
        <end position="283"/>
    </location>
</feature>
<keyword evidence="4 6" id="KW-1133">Transmembrane helix</keyword>
<keyword evidence="9" id="KW-1185">Reference proteome</keyword>
<evidence type="ECO:0000259" key="7">
    <source>
        <dbReference type="PROSITE" id="PS50850"/>
    </source>
</evidence>
<dbReference type="EMBL" id="JAAGNX010000001">
    <property type="protein sequence ID" value="NDV61827.1"/>
    <property type="molecule type" value="Genomic_DNA"/>
</dbReference>
<evidence type="ECO:0000256" key="3">
    <source>
        <dbReference type="ARBA" id="ARBA00022692"/>
    </source>
</evidence>
<dbReference type="PANTHER" id="PTHR23504:SF31">
    <property type="entry name" value="MAJOR FACILITATOR SUPERFAMILY DOMAIN-CONTAINING PROTEIN 10"/>
    <property type="match status" value="1"/>
</dbReference>
<dbReference type="PROSITE" id="PS50850">
    <property type="entry name" value="MFS"/>
    <property type="match status" value="1"/>
</dbReference>
<feature type="transmembrane region" description="Helical" evidence="6">
    <location>
        <begin position="295"/>
        <end position="313"/>
    </location>
</feature>
<dbReference type="GO" id="GO:0016020">
    <property type="term" value="C:membrane"/>
    <property type="evidence" value="ECO:0007669"/>
    <property type="project" value="UniProtKB-SubCell"/>
</dbReference>
<evidence type="ECO:0000256" key="5">
    <source>
        <dbReference type="ARBA" id="ARBA00023136"/>
    </source>
</evidence>
<feature type="transmembrane region" description="Helical" evidence="6">
    <location>
        <begin position="207"/>
        <end position="229"/>
    </location>
</feature>
<dbReference type="AlphaFoldDB" id="A0A6B2M186"/>
<comment type="subcellular location">
    <subcellularLocation>
        <location evidence="1">Membrane</location>
        <topology evidence="1">Multi-pass membrane protein</topology>
    </subcellularLocation>
</comment>
<feature type="domain" description="Major facilitator superfamily (MFS) profile" evidence="7">
    <location>
        <begin position="14"/>
        <end position="437"/>
    </location>
</feature>
<keyword evidence="3 6" id="KW-0812">Transmembrane</keyword>
<dbReference type="Proteomes" id="UP000478417">
    <property type="component" value="Unassembled WGS sequence"/>
</dbReference>
<feature type="transmembrane region" description="Helical" evidence="6">
    <location>
        <begin position="386"/>
        <end position="408"/>
    </location>
</feature>
<evidence type="ECO:0000313" key="8">
    <source>
        <dbReference type="EMBL" id="NDV61827.1"/>
    </source>
</evidence>
<dbReference type="RefSeq" id="WP_163963099.1">
    <property type="nucleotide sequence ID" value="NZ_JAAGNX010000001.1"/>
</dbReference>
<dbReference type="Gene3D" id="1.20.1250.20">
    <property type="entry name" value="MFS general substrate transporter like domains"/>
    <property type="match status" value="1"/>
</dbReference>
<protein>
    <submittedName>
        <fullName evidence="8">MFS transporter</fullName>
    </submittedName>
</protein>
<evidence type="ECO:0000313" key="9">
    <source>
        <dbReference type="Proteomes" id="UP000478417"/>
    </source>
</evidence>
<feature type="transmembrane region" description="Helical" evidence="6">
    <location>
        <begin position="166"/>
        <end position="187"/>
    </location>
</feature>
<feature type="transmembrane region" description="Helical" evidence="6">
    <location>
        <begin position="414"/>
        <end position="434"/>
    </location>
</feature>
<evidence type="ECO:0000256" key="1">
    <source>
        <dbReference type="ARBA" id="ARBA00004141"/>
    </source>
</evidence>
<sequence>MGTTSPSAPSSKHAIGVVWLTVFIDLVGFSVIFPIFPAMLDWYLPREESGSMLHTLIGIFKGLTHGDNQQFLVAVLFGGLLGSLYSVLQFFSSPFWGRLSDHHGRRKILLITTTGTAVAYALWIFSGSFWVLVISRVLGGIMAGNLAVATASVADLTDSSKRSKGMALIGVAFGLGFILGPALGGLGSLVDLGVNPQSTAAFGLTPFSFPALLAFLMALFNIVWVWRAFPETLDATHMEENRKKPSPLLRLGSKIPDVRRALKVYFLFIFAFAGMEFTLTFLALERLLYEPHNMALLFLFIGLVLSLTQGFVVRRYAHRFGERNFTTLGLLSACLSLICLSISQSTGLFYTGLALLGFGVGCASPSLSALVSLYSPANRQGSELGAFRSIGSMGRALGPLYGAGLYWWMGSQVAYLTSAILLFVAVLFSILLPNPTQEPATEKK</sequence>